<evidence type="ECO:0000313" key="1">
    <source>
        <dbReference type="EMBL" id="VZH84184.1"/>
    </source>
</evidence>
<dbReference type="AlphaFoldDB" id="A0A6I8M9J9"/>
<sequence>MSEKIDIFEKACSIDAGEPQEITLRGNDLTIRRNFTADEVHKIIRLYGPEVAEQPLQEVTRELIDLISTSEEKAKADFVNDLMQLSFPEFNKVQSLLTQIAGIRGEDGNFLTGSKDS</sequence>
<protein>
    <submittedName>
        <fullName evidence="1">Uncharacterized protein</fullName>
    </submittedName>
</protein>
<reference evidence="1 2" key="1">
    <citation type="submission" date="2019-11" db="EMBL/GenBank/DDBJ databases">
        <authorList>
            <person name="Brisse S."/>
        </authorList>
    </citation>
    <scope>NUCLEOTIDE SEQUENCE [LARGE SCALE GENOMIC DNA]</scope>
    <source>
        <strain evidence="1">FRC0190</strain>
    </source>
</reference>
<dbReference type="Proteomes" id="UP000423525">
    <property type="component" value="Chromosome"/>
</dbReference>
<gene>
    <name evidence="1" type="ORF">FRC0190_00220</name>
</gene>
<evidence type="ECO:0000313" key="2">
    <source>
        <dbReference type="Proteomes" id="UP000423525"/>
    </source>
</evidence>
<dbReference type="EMBL" id="LR738855">
    <property type="protein sequence ID" value="VZH84184.1"/>
    <property type="molecule type" value="Genomic_DNA"/>
</dbReference>
<name>A0A6I8M9J9_9CORY</name>
<dbReference type="KEGG" id="crf:FRC0190_00220"/>
<accession>A0A6I8M9J9</accession>
<organism evidence="1 2">
    <name type="scientific">Corynebacterium rouxii</name>
    <dbReference type="NCBI Taxonomy" id="2719119"/>
    <lineage>
        <taxon>Bacteria</taxon>
        <taxon>Bacillati</taxon>
        <taxon>Actinomycetota</taxon>
        <taxon>Actinomycetes</taxon>
        <taxon>Mycobacteriales</taxon>
        <taxon>Corynebacteriaceae</taxon>
        <taxon>Corynebacterium</taxon>
    </lineage>
</organism>
<dbReference type="RefSeq" id="WP_155871247.1">
    <property type="nucleotide sequence ID" value="NZ_LR738855.1"/>
</dbReference>
<proteinExistence type="predicted"/>